<dbReference type="PANTHER" id="PTHR23430">
    <property type="entry name" value="HISTONE H2A"/>
    <property type="match status" value="1"/>
</dbReference>
<reference evidence="4" key="1">
    <citation type="submission" date="2019-11" db="EMBL/GenBank/DDBJ databases">
        <authorList>
            <person name="Liu Y."/>
            <person name="Hou J."/>
            <person name="Li T.-Q."/>
            <person name="Guan C.-H."/>
            <person name="Wu X."/>
            <person name="Wu H.-Z."/>
            <person name="Ling F."/>
            <person name="Zhang R."/>
            <person name="Shi X.-G."/>
            <person name="Ren J.-P."/>
            <person name="Chen E.-F."/>
            <person name="Sun J.-M."/>
        </authorList>
    </citation>
    <scope>NUCLEOTIDE SEQUENCE</scope>
    <source>
        <strain evidence="4">Adult_tree_wgs_1</strain>
        <tissue evidence="4">Leaves</tissue>
    </source>
</reference>
<organism evidence="4 5">
    <name type="scientific">Rhododendron simsii</name>
    <name type="common">Sims's rhododendron</name>
    <dbReference type="NCBI Taxonomy" id="118357"/>
    <lineage>
        <taxon>Eukaryota</taxon>
        <taxon>Viridiplantae</taxon>
        <taxon>Streptophyta</taxon>
        <taxon>Embryophyta</taxon>
        <taxon>Tracheophyta</taxon>
        <taxon>Spermatophyta</taxon>
        <taxon>Magnoliopsida</taxon>
        <taxon>eudicotyledons</taxon>
        <taxon>Gunneridae</taxon>
        <taxon>Pentapetalae</taxon>
        <taxon>asterids</taxon>
        <taxon>Ericales</taxon>
        <taxon>Ericaceae</taxon>
        <taxon>Ericoideae</taxon>
        <taxon>Rhodoreae</taxon>
        <taxon>Rhododendron</taxon>
    </lineage>
</organism>
<proteinExistence type="inferred from homology"/>
<dbReference type="Proteomes" id="UP000626092">
    <property type="component" value="Unassembled WGS sequence"/>
</dbReference>
<keyword evidence="2" id="KW-0472">Membrane</keyword>
<dbReference type="GO" id="GO:0000786">
    <property type="term" value="C:nucleosome"/>
    <property type="evidence" value="ECO:0007669"/>
    <property type="project" value="UniProtKB-KW"/>
</dbReference>
<protein>
    <recommendedName>
        <fullName evidence="1">Histone H2A</fullName>
    </recommendedName>
</protein>
<dbReference type="SUPFAM" id="SSF47113">
    <property type="entry name" value="Histone-fold"/>
    <property type="match status" value="1"/>
</dbReference>
<dbReference type="GO" id="GO:0046982">
    <property type="term" value="F:protein heterodimerization activity"/>
    <property type="evidence" value="ECO:0007669"/>
    <property type="project" value="InterPro"/>
</dbReference>
<evidence type="ECO:0000313" key="4">
    <source>
        <dbReference type="EMBL" id="KAF7140276.1"/>
    </source>
</evidence>
<dbReference type="GO" id="GO:0003677">
    <property type="term" value="F:DNA binding"/>
    <property type="evidence" value="ECO:0007669"/>
    <property type="project" value="UniProtKB-KW"/>
</dbReference>
<name>A0A834GW20_RHOSS</name>
<dbReference type="InterPro" id="IPR032454">
    <property type="entry name" value="Histone_H2A_C"/>
</dbReference>
<comment type="subunit">
    <text evidence="1">The nucleosome is a histone octamer containing two molecules each of H2A, H2B, H3 and H4 assembled in one H3-H4 heterotetramer and two H2A-H2B heterodimers. The octamer wraps approximately 147 bp of DNA.</text>
</comment>
<feature type="transmembrane region" description="Helical" evidence="2">
    <location>
        <begin position="89"/>
        <end position="113"/>
    </location>
</feature>
<comment type="subcellular location">
    <subcellularLocation>
        <location evidence="1">Nucleus</location>
    </subcellularLocation>
</comment>
<evidence type="ECO:0000256" key="2">
    <source>
        <dbReference type="SAM" id="Phobius"/>
    </source>
</evidence>
<dbReference type="AlphaFoldDB" id="A0A834GW20"/>
<sequence>MVGRNKVHNRLCRSGLATLLLCIFKILRKMKIDIVCAILNIMCECVSAMLEQLAEDRLIYICAGFGCAIVAIGFTIGEFSWTMKKKMRIGFLEFIGLIAAILQVIISGLQVLLNRKSPVGIPRGRWQRRSRRRLCFGWELGKGVVVKAVTVIGDGECEGRGKSLGSAAPKKATSRSSKAGLQLPIGRIAPFLKAGKYAERVGGGAPVYLAAVLEYVAAELSKLLGSVTIANGGLMPNIHAHLLPKKAGGASSSKVDDDNSGTK</sequence>
<dbReference type="PRINTS" id="PR00620">
    <property type="entry name" value="HISTONEH2A"/>
</dbReference>
<keyword evidence="1" id="KW-0539">Nucleus</keyword>
<dbReference type="GO" id="GO:0005634">
    <property type="term" value="C:nucleus"/>
    <property type="evidence" value="ECO:0007669"/>
    <property type="project" value="UniProtKB-SubCell"/>
</dbReference>
<keyword evidence="5" id="KW-1185">Reference proteome</keyword>
<keyword evidence="1" id="KW-0158">Chromosome</keyword>
<dbReference type="OrthoDB" id="9421954at2759"/>
<gene>
    <name evidence="4" type="ORF">RHSIM_Rhsim06G0024400</name>
</gene>
<keyword evidence="1" id="KW-0238">DNA-binding</keyword>
<dbReference type="InterPro" id="IPR002119">
    <property type="entry name" value="Histone_H2A"/>
</dbReference>
<dbReference type="Gene3D" id="1.10.20.10">
    <property type="entry name" value="Histone, subunit A"/>
    <property type="match status" value="2"/>
</dbReference>
<evidence type="ECO:0000259" key="3">
    <source>
        <dbReference type="Pfam" id="PF16211"/>
    </source>
</evidence>
<dbReference type="SMART" id="SM00414">
    <property type="entry name" value="H2A"/>
    <property type="match status" value="1"/>
</dbReference>
<comment type="similarity">
    <text evidence="1">Belongs to the histone H2A family.</text>
</comment>
<evidence type="ECO:0000313" key="5">
    <source>
        <dbReference type="Proteomes" id="UP000626092"/>
    </source>
</evidence>
<keyword evidence="2" id="KW-1133">Transmembrane helix</keyword>
<comment type="caution">
    <text evidence="4">The sequence shown here is derived from an EMBL/GenBank/DDBJ whole genome shotgun (WGS) entry which is preliminary data.</text>
</comment>
<feature type="domain" description="Histone H2A C-terminal" evidence="3">
    <location>
        <begin position="219"/>
        <end position="251"/>
    </location>
</feature>
<dbReference type="CDD" id="cd00074">
    <property type="entry name" value="HFD_H2A"/>
    <property type="match status" value="1"/>
</dbReference>
<dbReference type="GO" id="GO:0030527">
    <property type="term" value="F:structural constituent of chromatin"/>
    <property type="evidence" value="ECO:0007669"/>
    <property type="project" value="InterPro"/>
</dbReference>
<accession>A0A834GW20</accession>
<dbReference type="InterPro" id="IPR009072">
    <property type="entry name" value="Histone-fold"/>
</dbReference>
<dbReference type="Pfam" id="PF16211">
    <property type="entry name" value="Histone_H2A_C"/>
    <property type="match status" value="1"/>
</dbReference>
<keyword evidence="2" id="KW-0812">Transmembrane</keyword>
<keyword evidence="1" id="KW-0544">Nucleosome core</keyword>
<dbReference type="EMBL" id="WJXA01000006">
    <property type="protein sequence ID" value="KAF7140276.1"/>
    <property type="molecule type" value="Genomic_DNA"/>
</dbReference>
<evidence type="ECO:0000256" key="1">
    <source>
        <dbReference type="RuleBase" id="RU003767"/>
    </source>
</evidence>
<feature type="transmembrane region" description="Helical" evidence="2">
    <location>
        <begin position="58"/>
        <end position="77"/>
    </location>
</feature>